<keyword evidence="8 13" id="KW-0828">Tyrosine catabolism</keyword>
<name>A0A3D8S699_9EURO</name>
<feature type="binding site" evidence="12">
    <location>
        <position position="188"/>
    </location>
    <ligand>
        <name>Ca(2+)</name>
        <dbReference type="ChEBI" id="CHEBI:29108"/>
    </ligand>
</feature>
<dbReference type="STRING" id="1810919.A0A3D8S699"/>
<dbReference type="EC" id="3.7.1.2" evidence="3 13"/>
<dbReference type="PANTHER" id="PTHR43069:SF2">
    <property type="entry name" value="FUMARYLACETOACETASE"/>
    <property type="match status" value="1"/>
</dbReference>
<feature type="binding site" evidence="12">
    <location>
        <position position="190"/>
    </location>
    <ligand>
        <name>Ca(2+)</name>
        <dbReference type="ChEBI" id="CHEBI:29108"/>
    </ligand>
</feature>
<evidence type="ECO:0000256" key="11">
    <source>
        <dbReference type="PIRSR" id="PIRSR605959-2"/>
    </source>
</evidence>
<evidence type="ECO:0000256" key="5">
    <source>
        <dbReference type="ARBA" id="ARBA00022801"/>
    </source>
</evidence>
<keyword evidence="4 12" id="KW-0479">Metal-binding</keyword>
<dbReference type="GO" id="GO:1902000">
    <property type="term" value="P:homogentisate catabolic process"/>
    <property type="evidence" value="ECO:0007669"/>
    <property type="project" value="TreeGrafter"/>
</dbReference>
<dbReference type="GeneID" id="38115461"/>
<protein>
    <recommendedName>
        <fullName evidence="3 13">Fumarylacetoacetase</fullName>
        <ecNumber evidence="3 13">3.7.1.2</ecNumber>
    </recommendedName>
    <alternativeName>
        <fullName evidence="13">Fumarylacetoacetate hydrolase</fullName>
    </alternativeName>
</protein>
<dbReference type="InterPro" id="IPR011234">
    <property type="entry name" value="Fumarylacetoacetase-like_C"/>
</dbReference>
<dbReference type="UniPathway" id="UPA00139">
    <property type="reaction ID" value="UER00341"/>
</dbReference>
<comment type="pathway">
    <text evidence="1 13">Amino-acid degradation; L-phenylalanine degradation; acetoacetate and fumarate from L-phenylalanine: step 6/6.</text>
</comment>
<feature type="binding site" evidence="11">
    <location>
        <position position="229"/>
    </location>
    <ligand>
        <name>substrate</name>
    </ligand>
</feature>
<feature type="domain" description="Fumarylacetoacetase N-terminal" evidence="15">
    <location>
        <begin position="8"/>
        <end position="104"/>
    </location>
</feature>
<evidence type="ECO:0000256" key="4">
    <source>
        <dbReference type="ARBA" id="ARBA00022723"/>
    </source>
</evidence>
<keyword evidence="7 12" id="KW-0460">Magnesium</keyword>
<feature type="binding site" evidence="12">
    <location>
        <position position="246"/>
    </location>
    <ligand>
        <name>Mg(2+)</name>
        <dbReference type="ChEBI" id="CHEBI:18420"/>
    </ligand>
</feature>
<organism evidence="16 17">
    <name type="scientific">Aspergillus mulundensis</name>
    <dbReference type="NCBI Taxonomy" id="1810919"/>
    <lineage>
        <taxon>Eukaryota</taxon>
        <taxon>Fungi</taxon>
        <taxon>Dikarya</taxon>
        <taxon>Ascomycota</taxon>
        <taxon>Pezizomycotina</taxon>
        <taxon>Eurotiomycetes</taxon>
        <taxon>Eurotiomycetidae</taxon>
        <taxon>Eurotiales</taxon>
        <taxon>Aspergillaceae</taxon>
        <taxon>Aspergillus</taxon>
        <taxon>Aspergillus subgen. Nidulantes</taxon>
    </lineage>
</organism>
<evidence type="ECO:0000256" key="12">
    <source>
        <dbReference type="PIRSR" id="PIRSR605959-3"/>
    </source>
</evidence>
<feature type="binding site" evidence="12">
    <location>
        <position position="222"/>
    </location>
    <ligand>
        <name>Mg(2+)</name>
        <dbReference type="ChEBI" id="CHEBI:18420"/>
    </ligand>
</feature>
<feature type="active site" description="Proton acceptor" evidence="10">
    <location>
        <position position="119"/>
    </location>
</feature>
<evidence type="ECO:0000256" key="8">
    <source>
        <dbReference type="ARBA" id="ARBA00022878"/>
    </source>
</evidence>
<evidence type="ECO:0000256" key="3">
    <source>
        <dbReference type="ARBA" id="ARBA00012094"/>
    </source>
</evidence>
<dbReference type="AlphaFoldDB" id="A0A3D8S699"/>
<gene>
    <name evidence="16" type="ORF">DSM5745_05091</name>
</gene>
<dbReference type="Pfam" id="PF01557">
    <property type="entry name" value="FAA_hydrolase"/>
    <property type="match status" value="1"/>
</dbReference>
<dbReference type="SUPFAM" id="SSF56529">
    <property type="entry name" value="FAH"/>
    <property type="match status" value="1"/>
</dbReference>
<feature type="binding site" evidence="11">
    <location>
        <position position="114"/>
    </location>
    <ligand>
        <name>substrate</name>
    </ligand>
</feature>
<evidence type="ECO:0000313" key="16">
    <source>
        <dbReference type="EMBL" id="RDW81534.1"/>
    </source>
</evidence>
<dbReference type="RefSeq" id="XP_026604587.1">
    <property type="nucleotide sequence ID" value="XM_026747107.1"/>
</dbReference>
<evidence type="ECO:0000313" key="17">
    <source>
        <dbReference type="Proteomes" id="UP000256690"/>
    </source>
</evidence>
<comment type="similarity">
    <text evidence="2 13">Belongs to the FAH family.</text>
</comment>
<keyword evidence="5 13" id="KW-0378">Hydrolase</keyword>
<evidence type="ECO:0000256" key="2">
    <source>
        <dbReference type="ARBA" id="ARBA00010211"/>
    </source>
</evidence>
<feature type="binding site" evidence="11">
    <location>
        <position position="341"/>
    </location>
    <ligand>
        <name>substrate</name>
    </ligand>
</feature>
<dbReference type="InterPro" id="IPR036663">
    <property type="entry name" value="Fumarylacetoacetase_C_sf"/>
</dbReference>
<dbReference type="GO" id="GO:0046872">
    <property type="term" value="F:metal ion binding"/>
    <property type="evidence" value="ECO:0007669"/>
    <property type="project" value="UniProtKB-UniRule"/>
</dbReference>
<dbReference type="Gene3D" id="2.30.30.230">
    <property type="entry name" value="Fumarylacetoacetase, N-terminal domain"/>
    <property type="match status" value="1"/>
</dbReference>
<feature type="binding site" evidence="12">
    <location>
        <position position="222"/>
    </location>
    <ligand>
        <name>Ca(2+)</name>
        <dbReference type="ChEBI" id="CHEBI:29108"/>
    </ligand>
</feature>
<dbReference type="OrthoDB" id="9971669at2759"/>
<comment type="caution">
    <text evidence="16">The sequence shown here is derived from an EMBL/GenBank/DDBJ whole genome shotgun (WGS) entry which is preliminary data.</text>
</comment>
<evidence type="ECO:0000256" key="10">
    <source>
        <dbReference type="PIRSR" id="PIRSR605959-1"/>
    </source>
</evidence>
<dbReference type="Pfam" id="PF09298">
    <property type="entry name" value="FAA_hydrolase_N"/>
    <property type="match status" value="1"/>
</dbReference>
<dbReference type="EMBL" id="PVWQ01000005">
    <property type="protein sequence ID" value="RDW81534.1"/>
    <property type="molecule type" value="Genomic_DNA"/>
</dbReference>
<dbReference type="InterPro" id="IPR005959">
    <property type="entry name" value="Fumarylacetoacetase"/>
</dbReference>
<comment type="cofactor">
    <cofactor evidence="13">
        <name>Mg(2+)</name>
        <dbReference type="ChEBI" id="CHEBI:18420"/>
    </cofactor>
    <cofactor evidence="13">
        <name>Ca(2+)</name>
        <dbReference type="ChEBI" id="CHEBI:29108"/>
    </cofactor>
</comment>
<dbReference type="SUPFAM" id="SSF63433">
    <property type="entry name" value="Fumarylacetoacetate hydrolase, FAH, N-terminal domain"/>
    <property type="match status" value="1"/>
</dbReference>
<dbReference type="InterPro" id="IPR036462">
    <property type="entry name" value="Fumarylacetoacetase_N_sf"/>
</dbReference>
<sequence length="418" mass="45827">MSNPFPIENLPYGVISTADSPTPRCATALESDAIDLSGLEKDGYFKGVPGFENAVFSQPTLNTFAALPKSTHSQVRALLTEHLADPSTRAKYAIPLEKVTNHYPMETKNFSDFYCSLEHTQNVHSLVTCSQIMNVPISQNWYIIPSVYNGRTSSLRVSGTPVVRPNGVFASSPAQNPEFQPTRRFDFELEVGVFLSRPLPPGEVLDISDAPEYIFGLVILNDWSARDIQGFEMPPLGPFHGKGAGTTVSPWIVTIEALEGCRVASAKVQEPEPLAHLAWRGDKGHETWDVELEARVIRNGKSYLVTETNLKELYWTPYQQLTHLTSAGEGLSTGDIFGTGTVTSARTNANGENTGIACLLERNLPQNKLSHLTTAGVVYLEDGDEVVMEGWCMNRHTGRRFGFGECRGVVLPAAKVVV</sequence>
<evidence type="ECO:0000256" key="9">
    <source>
        <dbReference type="ARBA" id="ARBA00023232"/>
    </source>
</evidence>
<feature type="binding site" evidence="12">
    <location>
        <position position="112"/>
    </location>
    <ligand>
        <name>Ca(2+)</name>
        <dbReference type="ChEBI" id="CHEBI:29108"/>
    </ligand>
</feature>
<proteinExistence type="inferred from homology"/>
<reference evidence="16 17" key="1">
    <citation type="journal article" date="2018" name="IMA Fungus">
        <title>IMA Genome-F 9: Draft genome sequence of Annulohypoxylon stygium, Aspergillus mulundensis, Berkeleyomyces basicola (syn. Thielaviopsis basicola), Ceratocystis smalleyi, two Cercospora beticola strains, Coleophoma cylindrospora, Fusarium fracticaudum, Phialophora cf. hyalina, and Morchella septimelata.</title>
        <authorList>
            <person name="Wingfield B.D."/>
            <person name="Bills G.F."/>
            <person name="Dong Y."/>
            <person name="Huang W."/>
            <person name="Nel W.J."/>
            <person name="Swalarsk-Parry B.S."/>
            <person name="Vaghefi N."/>
            <person name="Wilken P.M."/>
            <person name="An Z."/>
            <person name="de Beer Z.W."/>
            <person name="De Vos L."/>
            <person name="Chen L."/>
            <person name="Duong T.A."/>
            <person name="Gao Y."/>
            <person name="Hammerbacher A."/>
            <person name="Kikkert J.R."/>
            <person name="Li Y."/>
            <person name="Li H."/>
            <person name="Li K."/>
            <person name="Li Q."/>
            <person name="Liu X."/>
            <person name="Ma X."/>
            <person name="Naidoo K."/>
            <person name="Pethybridge S.J."/>
            <person name="Sun J."/>
            <person name="Steenkamp E.T."/>
            <person name="van der Nest M.A."/>
            <person name="van Wyk S."/>
            <person name="Wingfield M.J."/>
            <person name="Xiong C."/>
            <person name="Yue Q."/>
            <person name="Zhang X."/>
        </authorList>
    </citation>
    <scope>NUCLEOTIDE SEQUENCE [LARGE SCALE GENOMIC DNA]</scope>
    <source>
        <strain evidence="16 17">DSM 5745</strain>
    </source>
</reference>
<comment type="catalytic activity">
    <reaction evidence="13">
        <text>4-fumarylacetoacetate + H2O = acetoacetate + fumarate + H(+)</text>
        <dbReference type="Rhea" id="RHEA:10244"/>
        <dbReference type="ChEBI" id="CHEBI:13705"/>
        <dbReference type="ChEBI" id="CHEBI:15377"/>
        <dbReference type="ChEBI" id="CHEBI:15378"/>
        <dbReference type="ChEBI" id="CHEBI:18034"/>
        <dbReference type="ChEBI" id="CHEBI:29806"/>
        <dbReference type="EC" id="3.7.1.2"/>
    </reaction>
</comment>
<keyword evidence="17" id="KW-1185">Reference proteome</keyword>
<dbReference type="InterPro" id="IPR015377">
    <property type="entry name" value="Fumarylacetoacetase_N"/>
</dbReference>
<evidence type="ECO:0000256" key="13">
    <source>
        <dbReference type="RuleBase" id="RU366008"/>
    </source>
</evidence>
<evidence type="ECO:0000259" key="15">
    <source>
        <dbReference type="Pfam" id="PF09298"/>
    </source>
</evidence>
<accession>A0A3D8S699</accession>
<evidence type="ECO:0000256" key="6">
    <source>
        <dbReference type="ARBA" id="ARBA00022837"/>
    </source>
</evidence>
<dbReference type="GO" id="GO:0006559">
    <property type="term" value="P:L-phenylalanine catabolic process"/>
    <property type="evidence" value="ECO:0007669"/>
    <property type="project" value="UniProtKB-UniRule"/>
</dbReference>
<evidence type="ECO:0000259" key="14">
    <source>
        <dbReference type="Pfam" id="PF01557"/>
    </source>
</evidence>
<keyword evidence="6 12" id="KW-0106">Calcium</keyword>
<dbReference type="GO" id="GO:0006572">
    <property type="term" value="P:L-tyrosine catabolic process"/>
    <property type="evidence" value="ECO:0007669"/>
    <property type="project" value="UniProtKB-UniRule"/>
</dbReference>
<dbReference type="Proteomes" id="UP000256690">
    <property type="component" value="Unassembled WGS sequence"/>
</dbReference>
<evidence type="ECO:0000256" key="1">
    <source>
        <dbReference type="ARBA" id="ARBA00004782"/>
    </source>
</evidence>
<keyword evidence="9 13" id="KW-0585">Phenylalanine catabolism</keyword>
<evidence type="ECO:0000256" key="7">
    <source>
        <dbReference type="ARBA" id="ARBA00022842"/>
    </source>
</evidence>
<dbReference type="Gene3D" id="3.90.850.10">
    <property type="entry name" value="Fumarylacetoacetase-like, C-terminal domain"/>
    <property type="match status" value="1"/>
</dbReference>
<dbReference type="GO" id="GO:0004334">
    <property type="term" value="F:fumarylacetoacetase activity"/>
    <property type="evidence" value="ECO:0007669"/>
    <property type="project" value="UniProtKB-UniRule"/>
</dbReference>
<feature type="binding site" evidence="12">
    <location>
        <position position="242"/>
    </location>
    <ligand>
        <name>Mg(2+)</name>
        <dbReference type="ChEBI" id="CHEBI:18420"/>
    </ligand>
</feature>
<feature type="domain" description="Fumarylacetoacetase-like C-terminal" evidence="14">
    <location>
        <begin position="110"/>
        <end position="408"/>
    </location>
</feature>
<dbReference type="PANTHER" id="PTHR43069">
    <property type="entry name" value="FUMARYLACETOACETASE"/>
    <property type="match status" value="1"/>
</dbReference>